<keyword evidence="15 22" id="KW-1133">Transmembrane helix</keyword>
<evidence type="ECO:0000256" key="14">
    <source>
        <dbReference type="ARBA" id="ARBA00022840"/>
    </source>
</evidence>
<evidence type="ECO:0000256" key="2">
    <source>
        <dbReference type="ARBA" id="ARBA00004479"/>
    </source>
</evidence>
<comment type="similarity">
    <text evidence="4">In the C-terminal section; belongs to the protein kinase superfamily. Ser/Thr protein kinase family.</text>
</comment>
<keyword evidence="16 22" id="KW-0472">Membrane</keyword>
<protein>
    <recommendedName>
        <fullName evidence="5">non-specific serine/threonine protein kinase</fullName>
        <ecNumber evidence="5">2.7.11.1</ecNumber>
    </recommendedName>
</protein>
<dbReference type="EC" id="2.7.11.1" evidence="5"/>
<evidence type="ECO:0000256" key="6">
    <source>
        <dbReference type="ARBA" id="ARBA00022475"/>
    </source>
</evidence>
<dbReference type="InterPro" id="IPR013320">
    <property type="entry name" value="ConA-like_dom_sf"/>
</dbReference>
<evidence type="ECO:0000313" key="25">
    <source>
        <dbReference type="EMBL" id="KAG2598363.1"/>
    </source>
</evidence>
<dbReference type="GO" id="GO:0005886">
    <property type="term" value="C:plasma membrane"/>
    <property type="evidence" value="ECO:0007669"/>
    <property type="project" value="UniProtKB-SubCell"/>
</dbReference>
<dbReference type="GO" id="GO:0005524">
    <property type="term" value="F:ATP binding"/>
    <property type="evidence" value="ECO:0007669"/>
    <property type="project" value="UniProtKB-UniRule"/>
</dbReference>
<dbReference type="PANTHER" id="PTHR27007">
    <property type="match status" value="1"/>
</dbReference>
<evidence type="ECO:0000256" key="13">
    <source>
        <dbReference type="ARBA" id="ARBA00022777"/>
    </source>
</evidence>
<proteinExistence type="inferred from homology"/>
<keyword evidence="12 21" id="KW-0547">Nucleotide-binding</keyword>
<dbReference type="Gene3D" id="3.30.200.20">
    <property type="entry name" value="Phosphorylase Kinase, domain 1"/>
    <property type="match status" value="1"/>
</dbReference>
<comment type="caution">
    <text evidence="25">The sequence shown here is derived from an EMBL/GenBank/DDBJ whole genome shotgun (WGS) entry which is preliminary data.</text>
</comment>
<dbReference type="GO" id="GO:0004674">
    <property type="term" value="F:protein serine/threonine kinase activity"/>
    <property type="evidence" value="ECO:0007669"/>
    <property type="project" value="UniProtKB-KW"/>
</dbReference>
<evidence type="ECO:0000256" key="19">
    <source>
        <dbReference type="ARBA" id="ARBA00048659"/>
    </source>
</evidence>
<evidence type="ECO:0000256" key="20">
    <source>
        <dbReference type="ARBA" id="ARBA00048977"/>
    </source>
</evidence>
<keyword evidence="18" id="KW-0325">Glycoprotein</keyword>
<dbReference type="SUPFAM" id="SSF56112">
    <property type="entry name" value="Protein kinase-like (PK-like)"/>
    <property type="match status" value="1"/>
</dbReference>
<evidence type="ECO:0000256" key="16">
    <source>
        <dbReference type="ARBA" id="ARBA00023136"/>
    </source>
</evidence>
<dbReference type="InterPro" id="IPR011009">
    <property type="entry name" value="Kinase-like_dom_sf"/>
</dbReference>
<comment type="catalytic activity">
    <reaction evidence="20">
        <text>L-seryl-[protein] + ATP = O-phospho-L-seryl-[protein] + ADP + H(+)</text>
        <dbReference type="Rhea" id="RHEA:17989"/>
        <dbReference type="Rhea" id="RHEA-COMP:9863"/>
        <dbReference type="Rhea" id="RHEA-COMP:11604"/>
        <dbReference type="ChEBI" id="CHEBI:15378"/>
        <dbReference type="ChEBI" id="CHEBI:29999"/>
        <dbReference type="ChEBI" id="CHEBI:30616"/>
        <dbReference type="ChEBI" id="CHEBI:83421"/>
        <dbReference type="ChEBI" id="CHEBI:456216"/>
        <dbReference type="EC" id="2.7.11.1"/>
    </reaction>
    <physiologicalReaction direction="left-to-right" evidence="20">
        <dbReference type="Rhea" id="RHEA:17990"/>
    </physiologicalReaction>
</comment>
<gene>
    <name evidence="25" type="ORF">PVAP13_5KG365900</name>
</gene>
<dbReference type="PROSITE" id="PS00108">
    <property type="entry name" value="PROTEIN_KINASE_ST"/>
    <property type="match status" value="1"/>
</dbReference>
<keyword evidence="7" id="KW-0723">Serine/threonine-protein kinase</keyword>
<keyword evidence="8" id="KW-0808">Transferase</keyword>
<evidence type="ECO:0000256" key="9">
    <source>
        <dbReference type="ARBA" id="ARBA00022692"/>
    </source>
</evidence>
<dbReference type="FunFam" id="3.30.200.20:FF:000112">
    <property type="entry name" value="Lectin-domain containing receptor kinase A4.3"/>
    <property type="match status" value="1"/>
</dbReference>
<evidence type="ECO:0000256" key="22">
    <source>
        <dbReference type="SAM" id="Phobius"/>
    </source>
</evidence>
<keyword evidence="14 21" id="KW-0067">ATP-binding</keyword>
<feature type="transmembrane region" description="Helical" evidence="22">
    <location>
        <begin position="287"/>
        <end position="308"/>
    </location>
</feature>
<dbReference type="Pfam" id="PF00139">
    <property type="entry name" value="Lectin_legB"/>
    <property type="match status" value="1"/>
</dbReference>
<evidence type="ECO:0000256" key="11">
    <source>
        <dbReference type="ARBA" id="ARBA00022734"/>
    </source>
</evidence>
<evidence type="ECO:0000313" key="26">
    <source>
        <dbReference type="Proteomes" id="UP000823388"/>
    </source>
</evidence>
<dbReference type="FunFam" id="1.10.510.10:FF:000517">
    <property type="entry name" value="Putative receptor kinase Lecrk"/>
    <property type="match status" value="1"/>
</dbReference>
<feature type="binding site" evidence="21">
    <location>
        <position position="371"/>
    </location>
    <ligand>
        <name>ATP</name>
        <dbReference type="ChEBI" id="CHEBI:30616"/>
    </ligand>
</feature>
<evidence type="ECO:0000256" key="8">
    <source>
        <dbReference type="ARBA" id="ARBA00022679"/>
    </source>
</evidence>
<evidence type="ECO:0000256" key="3">
    <source>
        <dbReference type="ARBA" id="ARBA00008536"/>
    </source>
</evidence>
<comment type="subcellular location">
    <subcellularLocation>
        <location evidence="1">Cell membrane</location>
    </subcellularLocation>
    <subcellularLocation>
        <location evidence="2">Membrane</location>
        <topology evidence="2">Single-pass type I membrane protein</topology>
    </subcellularLocation>
</comment>
<dbReference type="PROSITE" id="PS00107">
    <property type="entry name" value="PROTEIN_KINASE_ATP"/>
    <property type="match status" value="1"/>
</dbReference>
<evidence type="ECO:0000256" key="7">
    <source>
        <dbReference type="ARBA" id="ARBA00022527"/>
    </source>
</evidence>
<keyword evidence="6" id="KW-1003">Cell membrane</keyword>
<evidence type="ECO:0000259" key="24">
    <source>
        <dbReference type="PROSITE" id="PS50011"/>
    </source>
</evidence>
<evidence type="ECO:0000256" key="23">
    <source>
        <dbReference type="SAM" id="SignalP"/>
    </source>
</evidence>
<dbReference type="SMART" id="SM00220">
    <property type="entry name" value="S_TKc"/>
    <property type="match status" value="1"/>
</dbReference>
<keyword evidence="13" id="KW-0418">Kinase</keyword>
<feature type="domain" description="Protein kinase" evidence="24">
    <location>
        <begin position="342"/>
        <end position="643"/>
    </location>
</feature>
<dbReference type="CDD" id="cd06899">
    <property type="entry name" value="lectin_legume_LecRK_Arcelin_ConA"/>
    <property type="match status" value="1"/>
</dbReference>
<dbReference type="AlphaFoldDB" id="A0A8T0SMW5"/>
<evidence type="ECO:0000256" key="18">
    <source>
        <dbReference type="ARBA" id="ARBA00023180"/>
    </source>
</evidence>
<dbReference type="Proteomes" id="UP000823388">
    <property type="component" value="Chromosome 5K"/>
</dbReference>
<reference evidence="25" key="1">
    <citation type="submission" date="2020-05" db="EMBL/GenBank/DDBJ databases">
        <title>WGS assembly of Panicum virgatum.</title>
        <authorList>
            <person name="Lovell J.T."/>
            <person name="Jenkins J."/>
            <person name="Shu S."/>
            <person name="Juenger T.E."/>
            <person name="Schmutz J."/>
        </authorList>
    </citation>
    <scope>NUCLEOTIDE SEQUENCE</scope>
    <source>
        <strain evidence="25">AP13</strain>
    </source>
</reference>
<keyword evidence="17" id="KW-0675">Receptor</keyword>
<dbReference type="InterPro" id="IPR050528">
    <property type="entry name" value="L-type_Lectin-RKs"/>
</dbReference>
<dbReference type="PROSITE" id="PS50011">
    <property type="entry name" value="PROTEIN_KINASE_DOM"/>
    <property type="match status" value="1"/>
</dbReference>
<dbReference type="InterPro" id="IPR001220">
    <property type="entry name" value="Legume_lectin_dom"/>
</dbReference>
<feature type="chain" id="PRO_5035777687" description="non-specific serine/threonine protein kinase" evidence="23">
    <location>
        <begin position="22"/>
        <end position="663"/>
    </location>
</feature>
<name>A0A8T0SMW5_PANVG</name>
<accession>A0A8T0SMW5</accession>
<keyword evidence="9 22" id="KW-0812">Transmembrane</keyword>
<evidence type="ECO:0000256" key="17">
    <source>
        <dbReference type="ARBA" id="ARBA00023170"/>
    </source>
</evidence>
<dbReference type="CDD" id="cd14066">
    <property type="entry name" value="STKc_IRAK"/>
    <property type="match status" value="1"/>
</dbReference>
<evidence type="ECO:0000256" key="12">
    <source>
        <dbReference type="ARBA" id="ARBA00022741"/>
    </source>
</evidence>
<evidence type="ECO:0000256" key="1">
    <source>
        <dbReference type="ARBA" id="ARBA00004236"/>
    </source>
</evidence>
<feature type="signal peptide" evidence="23">
    <location>
        <begin position="1"/>
        <end position="21"/>
    </location>
</feature>
<keyword evidence="26" id="KW-1185">Reference proteome</keyword>
<evidence type="ECO:0000256" key="5">
    <source>
        <dbReference type="ARBA" id="ARBA00012513"/>
    </source>
</evidence>
<evidence type="ECO:0000256" key="10">
    <source>
        <dbReference type="ARBA" id="ARBA00022729"/>
    </source>
</evidence>
<dbReference type="SUPFAM" id="SSF49899">
    <property type="entry name" value="Concanavalin A-like lectins/glucanases"/>
    <property type="match status" value="1"/>
</dbReference>
<evidence type="ECO:0000256" key="21">
    <source>
        <dbReference type="PROSITE-ProRule" id="PRU10141"/>
    </source>
</evidence>
<comment type="similarity">
    <text evidence="3">In the N-terminal section; belongs to the leguminous lectin family.</text>
</comment>
<sequence length="663" mass="73751">MPKEITFFCLLMGLSIAGCSSGEDQFVYSGFTDRNLSLDGGARIMPSGLIELTDSMVRQKGHAFHPSPVLFHKSGTVQSFSISFVFAILSIYPESGHGLAFFIAPNKNFSAAFPTQYLGLFNDHTNGDPNSYIFAIELDTVQNYDLHDINDNHVGININSVRSMQSYEAGYYDDKSGIFLNLTLNSHKAMQVWVDYNRETTQINVTMAPLNIAKPVRPLLSTTYNLSTVITNLAYMGFSSSTGTVTGEHYLLAWSFGINSPAPPIEITKLPELPHLGQKAQSKTLKITLPVVIMVVLLGACIITFVLVRRNLRYAELHEDWEVEYGPHRLSYKDLFDATEGFGDKNLLGTGGFGMVYKGVLPVSRLDVAVKRVSHDSKQGIKEFIAEIVSIGHLQHRNLVRLLGYCRRKGELLLVYDYMPNGSLDKYLYGKDGKTTLDWTKRFQIIKGVASGLLYLHEECEKVIIHRDIKASNVLLDDETNGRIGDFGLARLDDHGTIPEATHVVGTIGYLAPELARTGKATPLTDVFAFGVFILEVICGQRPIKLNTEDRQLMLVDWVLEHWHNGSLADTVDIKLQGEYDIDEACLALKLGLLCSHPFTNARPNMRQAMQYLNKELPISEITPNLSFSMLALMQNDDLNPYIILQCPSEMGFGTISTISGGR</sequence>
<dbReference type="Gene3D" id="1.10.510.10">
    <property type="entry name" value="Transferase(Phosphotransferase) domain 1"/>
    <property type="match status" value="1"/>
</dbReference>
<keyword evidence="11" id="KW-0430">Lectin</keyword>
<comment type="catalytic activity">
    <reaction evidence="19">
        <text>L-threonyl-[protein] + ATP = O-phospho-L-threonyl-[protein] + ADP + H(+)</text>
        <dbReference type="Rhea" id="RHEA:46608"/>
        <dbReference type="Rhea" id="RHEA-COMP:11060"/>
        <dbReference type="Rhea" id="RHEA-COMP:11605"/>
        <dbReference type="ChEBI" id="CHEBI:15378"/>
        <dbReference type="ChEBI" id="CHEBI:30013"/>
        <dbReference type="ChEBI" id="CHEBI:30616"/>
        <dbReference type="ChEBI" id="CHEBI:61977"/>
        <dbReference type="ChEBI" id="CHEBI:456216"/>
        <dbReference type="EC" id="2.7.11.1"/>
    </reaction>
    <physiologicalReaction direction="left-to-right" evidence="19">
        <dbReference type="Rhea" id="RHEA:46609"/>
    </physiologicalReaction>
</comment>
<dbReference type="Gene3D" id="2.60.120.200">
    <property type="match status" value="1"/>
</dbReference>
<keyword evidence="10 23" id="KW-0732">Signal</keyword>
<dbReference type="GO" id="GO:0030246">
    <property type="term" value="F:carbohydrate binding"/>
    <property type="evidence" value="ECO:0007669"/>
    <property type="project" value="UniProtKB-KW"/>
</dbReference>
<dbReference type="EMBL" id="CM029045">
    <property type="protein sequence ID" value="KAG2598363.1"/>
    <property type="molecule type" value="Genomic_DNA"/>
</dbReference>
<dbReference type="Pfam" id="PF00069">
    <property type="entry name" value="Pkinase"/>
    <property type="match status" value="1"/>
</dbReference>
<dbReference type="InterPro" id="IPR008271">
    <property type="entry name" value="Ser/Thr_kinase_AS"/>
</dbReference>
<organism evidence="25 26">
    <name type="scientific">Panicum virgatum</name>
    <name type="common">Blackwell switchgrass</name>
    <dbReference type="NCBI Taxonomy" id="38727"/>
    <lineage>
        <taxon>Eukaryota</taxon>
        <taxon>Viridiplantae</taxon>
        <taxon>Streptophyta</taxon>
        <taxon>Embryophyta</taxon>
        <taxon>Tracheophyta</taxon>
        <taxon>Spermatophyta</taxon>
        <taxon>Magnoliopsida</taxon>
        <taxon>Liliopsida</taxon>
        <taxon>Poales</taxon>
        <taxon>Poaceae</taxon>
        <taxon>PACMAD clade</taxon>
        <taxon>Panicoideae</taxon>
        <taxon>Panicodae</taxon>
        <taxon>Paniceae</taxon>
        <taxon>Panicinae</taxon>
        <taxon>Panicum</taxon>
        <taxon>Panicum sect. Hiantes</taxon>
    </lineage>
</organism>
<dbReference type="InterPro" id="IPR017441">
    <property type="entry name" value="Protein_kinase_ATP_BS"/>
</dbReference>
<evidence type="ECO:0000256" key="4">
    <source>
        <dbReference type="ARBA" id="ARBA00010217"/>
    </source>
</evidence>
<dbReference type="OrthoDB" id="543442at2759"/>
<dbReference type="PROSITE" id="PS51257">
    <property type="entry name" value="PROKAR_LIPOPROTEIN"/>
    <property type="match status" value="1"/>
</dbReference>
<dbReference type="FunFam" id="2.60.120.200:FF:000051">
    <property type="entry name" value="L-type lectin-domain containing receptor kinase V.9"/>
    <property type="match status" value="1"/>
</dbReference>
<dbReference type="InterPro" id="IPR000719">
    <property type="entry name" value="Prot_kinase_dom"/>
</dbReference>
<evidence type="ECO:0000256" key="15">
    <source>
        <dbReference type="ARBA" id="ARBA00022989"/>
    </source>
</evidence>
<dbReference type="GO" id="GO:1901001">
    <property type="term" value="P:negative regulation of response to salt stress"/>
    <property type="evidence" value="ECO:0007669"/>
    <property type="project" value="UniProtKB-ARBA"/>
</dbReference>